<feature type="transmembrane region" description="Helical" evidence="1">
    <location>
        <begin position="464"/>
        <end position="482"/>
    </location>
</feature>
<dbReference type="RefSeq" id="WP_128174328.1">
    <property type="nucleotide sequence ID" value="NZ_CP071409.1"/>
</dbReference>
<dbReference type="Proteomes" id="UP000288794">
    <property type="component" value="Unassembled WGS sequence"/>
</dbReference>
<dbReference type="GO" id="GO:0005886">
    <property type="term" value="C:plasma membrane"/>
    <property type="evidence" value="ECO:0007669"/>
    <property type="project" value="InterPro"/>
</dbReference>
<evidence type="ECO:0000313" key="2">
    <source>
        <dbReference type="EMBL" id="RWR03542.1"/>
    </source>
</evidence>
<dbReference type="AlphaFoldDB" id="A0A443IHN9"/>
<accession>A0A443IHN9</accession>
<keyword evidence="3" id="KW-1185">Reference proteome</keyword>
<feature type="transmembrane region" description="Helical" evidence="1">
    <location>
        <begin position="438"/>
        <end position="457"/>
    </location>
</feature>
<comment type="caution">
    <text evidence="2">The sequence shown here is derived from an EMBL/GenBank/DDBJ whole genome shotgun (WGS) entry which is preliminary data.</text>
</comment>
<feature type="transmembrane region" description="Helical" evidence="1">
    <location>
        <begin position="21"/>
        <end position="41"/>
    </location>
</feature>
<feature type="transmembrane region" description="Helical" evidence="1">
    <location>
        <begin position="94"/>
        <end position="111"/>
    </location>
</feature>
<gene>
    <name evidence="2" type="ORF">ED28_00735</name>
</gene>
<keyword evidence="1" id="KW-0812">Transmembrane</keyword>
<name>A0A443IHN9_9GAMM</name>
<dbReference type="Pfam" id="PF04632">
    <property type="entry name" value="FUSC"/>
    <property type="match status" value="1"/>
</dbReference>
<organism evidence="2 3">
    <name type="scientific">[Pantoea] beijingensis</name>
    <dbReference type="NCBI Taxonomy" id="1324864"/>
    <lineage>
        <taxon>Bacteria</taxon>
        <taxon>Pseudomonadati</taxon>
        <taxon>Pseudomonadota</taxon>
        <taxon>Gammaproteobacteria</taxon>
        <taxon>Enterobacterales</taxon>
        <taxon>Erwiniaceae</taxon>
        <taxon>Erwinia</taxon>
    </lineage>
</organism>
<feature type="transmembrane region" description="Helical" evidence="1">
    <location>
        <begin position="47"/>
        <end position="65"/>
    </location>
</feature>
<dbReference type="GO" id="GO:0022857">
    <property type="term" value="F:transmembrane transporter activity"/>
    <property type="evidence" value="ECO:0007669"/>
    <property type="project" value="InterPro"/>
</dbReference>
<reference evidence="2 3" key="1">
    <citation type="submission" date="2014-04" db="EMBL/GenBank/DDBJ databases">
        <title>Draft genome sequence of Pantoea beijingensis strain LMG 27579, an emerging pathogen to Pleurotus eryngii with potential industrial application.</title>
        <authorList>
            <person name="Xu F."/>
            <person name="Liu Y."/>
            <person name="Wang S."/>
            <person name="Yin Y."/>
            <person name="Ma Y."/>
            <person name="Zhao S."/>
            <person name="Rong C."/>
        </authorList>
    </citation>
    <scope>NUCLEOTIDE SEQUENCE [LARGE SCALE GENOMIC DNA]</scope>
    <source>
        <strain evidence="2 3">LMG 27579</strain>
    </source>
</reference>
<protein>
    <submittedName>
        <fullName evidence="2">Fusaric acid resistance protein</fullName>
    </submittedName>
</protein>
<keyword evidence="1" id="KW-1133">Transmembrane helix</keyword>
<feature type="transmembrane region" description="Helical" evidence="1">
    <location>
        <begin position="118"/>
        <end position="137"/>
    </location>
</feature>
<evidence type="ECO:0000256" key="1">
    <source>
        <dbReference type="SAM" id="Phobius"/>
    </source>
</evidence>
<feature type="transmembrane region" description="Helical" evidence="1">
    <location>
        <begin position="494"/>
        <end position="511"/>
    </location>
</feature>
<sequence length="673" mass="76030">MNLNWLEWKQLPWFKATGGQWRYALRNTIAMCLALSIAYALDLDEPYWAMTSAAVVSFPTVGGVIGKSLGRIAGSLLGAGAALLIAGHTLNEPWLFTLTIAGWLALCTWISNHYQNNVAYAFSLSGYTAAIIAFSMVNVTDIGSLWEITQARVCEVISGILCGGFMMMVLPSTSDGETLIASLNDMHGKILQHASLLLQKETTENIRTAHEKVISQILTMNLLRIQAFWSHYRFRRQNNVLNYILHQQLRLTSVISSLRRMLVNWPDPPEVLFSALQQLLIELSRSDCDKYRLARILQNAAPGVEGDYRHRAFWHRLRYFCWMYLNLSRWLRQFSRADATVRLSPPPVAALARHTDSAEASWSALRTFCVIVLGCTFWINTQWDAGSSALTLTAISCVLYSSAPSPTSSTTLLLKTLLLLSVFSFMMKFGVMVQIDRLWQFLILLFPLLITLQLFKLQQKARAGLWGQFIVFMGSFLAVTNPPVYDYQSFLNDNLAKVCGVLLAWLAFQILRPSSDKRKSRRNIRALRREFLDQLGRRPQLSESRFESKIYHRISQLNNSRDEHARVWLLRWGVVLLNCSHIVWQLRDWHATSPALANIRDASLRGLHQIISERGVHHSSLDETLDALQSMIDALLAGHDSGAQELAGILWRLFCSLSQLKQALPASAQASST</sequence>
<evidence type="ECO:0000313" key="3">
    <source>
        <dbReference type="Proteomes" id="UP000288794"/>
    </source>
</evidence>
<dbReference type="EMBL" id="JMEE01000001">
    <property type="protein sequence ID" value="RWR03542.1"/>
    <property type="molecule type" value="Genomic_DNA"/>
</dbReference>
<dbReference type="InterPro" id="IPR006726">
    <property type="entry name" value="PHBA_efflux_AaeB/fusaric-R"/>
</dbReference>
<proteinExistence type="predicted"/>
<feature type="transmembrane region" description="Helical" evidence="1">
    <location>
        <begin position="72"/>
        <end position="88"/>
    </location>
</feature>
<keyword evidence="1" id="KW-0472">Membrane</keyword>